<sequence length="508" mass="58333">MTPGLLNFSNEIISHIGDFLHQDHDIPIPSFHPHWAGFKHDIVSHVQKDFLSFRSTCTRTRNAIQLRDLHVTISKWSDVLRWNMECSKQVRQAVKRMIIDIPKNVGPEIYANDHEHRLQEKYHIGGIWSTMTHFLFEFIALEELVIVNIPLCNHGEGPHNLGPDSLNLPSYDFLPALKPLAFECKCYKCSIELPRLFIPAASNIRHLKLVHTYQEQFSLPTMAEEWMALRKKSEGLEDNGIGGNLPSLPMETLMVEFLDRSCPRVSTAIEILQPHCPNLNSLYISMYPENDDAPYSGMCLGAKTLDHAASRSDSGSDWIYTILENDDATAEDHLSELEMNRDWTTDTFWQDFLISLSGMKKLKTLECLTCVHVPLVDGKMFVPESNTRGSTYEYQLNRLKERSMSNYTPNGQLRMAMTGAAQAMIDHCPSLEKGYFWQWLEQDNRHGSPGPEAENNWRDDEPNWKRWTWSASPTLSSKKAVIEPWVEEFSVEWTYSTDGEEGRPEDDD</sequence>
<protein>
    <submittedName>
        <fullName evidence="1">Uncharacterized protein</fullName>
    </submittedName>
</protein>
<dbReference type="OrthoDB" id="2564533at2759"/>
<dbReference type="AlphaFoldDB" id="A0A1B9J0M8"/>
<evidence type="ECO:0000313" key="1">
    <source>
        <dbReference type="EMBL" id="OCF61340.1"/>
    </source>
</evidence>
<dbReference type="Proteomes" id="UP000092583">
    <property type="component" value="Unassembled WGS sequence"/>
</dbReference>
<dbReference type="EMBL" id="KI669459">
    <property type="protein sequence ID" value="OCF61340.1"/>
    <property type="molecule type" value="Genomic_DNA"/>
</dbReference>
<evidence type="ECO:0000313" key="2">
    <source>
        <dbReference type="Proteomes" id="UP000092583"/>
    </source>
</evidence>
<reference evidence="1 2" key="1">
    <citation type="submission" date="2013-07" db="EMBL/GenBank/DDBJ databases">
        <title>The Genome Sequence of Kwoniella mangroviensis CBS10435.</title>
        <authorList>
            <consortium name="The Broad Institute Genome Sequencing Platform"/>
            <person name="Cuomo C."/>
            <person name="Litvintseva A."/>
            <person name="Chen Y."/>
            <person name="Heitman J."/>
            <person name="Sun S."/>
            <person name="Springer D."/>
            <person name="Dromer F."/>
            <person name="Young S.K."/>
            <person name="Zeng Q."/>
            <person name="Gargeya S."/>
            <person name="Fitzgerald M."/>
            <person name="Abouelleil A."/>
            <person name="Alvarado L."/>
            <person name="Berlin A.M."/>
            <person name="Chapman S.B."/>
            <person name="Dewar J."/>
            <person name="Goldberg J."/>
            <person name="Griggs A."/>
            <person name="Gujja S."/>
            <person name="Hansen M."/>
            <person name="Howarth C."/>
            <person name="Imamovic A."/>
            <person name="Larimer J."/>
            <person name="McCowan C."/>
            <person name="Murphy C."/>
            <person name="Pearson M."/>
            <person name="Priest M."/>
            <person name="Roberts A."/>
            <person name="Saif S."/>
            <person name="Shea T."/>
            <person name="Sykes S."/>
            <person name="Wortman J."/>
            <person name="Nusbaum C."/>
            <person name="Birren B."/>
        </authorList>
    </citation>
    <scope>NUCLEOTIDE SEQUENCE [LARGE SCALE GENOMIC DNA]</scope>
    <source>
        <strain evidence="1 2">CBS 10435</strain>
    </source>
</reference>
<accession>A0A1B9J0M8</accession>
<keyword evidence="2" id="KW-1185">Reference proteome</keyword>
<reference evidence="2" key="2">
    <citation type="submission" date="2013-12" db="EMBL/GenBank/DDBJ databases">
        <title>Evolution of pathogenesis and genome organization in the Tremellales.</title>
        <authorList>
            <person name="Cuomo C."/>
            <person name="Litvintseva A."/>
            <person name="Heitman J."/>
            <person name="Chen Y."/>
            <person name="Sun S."/>
            <person name="Springer D."/>
            <person name="Dromer F."/>
            <person name="Young S."/>
            <person name="Zeng Q."/>
            <person name="Chapman S."/>
            <person name="Gujja S."/>
            <person name="Saif S."/>
            <person name="Birren B."/>
        </authorList>
    </citation>
    <scope>NUCLEOTIDE SEQUENCE [LARGE SCALE GENOMIC DNA]</scope>
    <source>
        <strain evidence="2">CBS 10435</strain>
    </source>
</reference>
<gene>
    <name evidence="1" type="ORF">L486_00988</name>
</gene>
<organism evidence="1 2">
    <name type="scientific">Kwoniella mangroviensis CBS 10435</name>
    <dbReference type="NCBI Taxonomy" id="1331196"/>
    <lineage>
        <taxon>Eukaryota</taxon>
        <taxon>Fungi</taxon>
        <taxon>Dikarya</taxon>
        <taxon>Basidiomycota</taxon>
        <taxon>Agaricomycotina</taxon>
        <taxon>Tremellomycetes</taxon>
        <taxon>Tremellales</taxon>
        <taxon>Cryptococcaceae</taxon>
        <taxon>Kwoniella</taxon>
    </lineage>
</organism>
<name>A0A1B9J0M8_9TREE</name>
<proteinExistence type="predicted"/>